<protein>
    <submittedName>
        <fullName evidence="1">Uncharacterized protein</fullName>
    </submittedName>
</protein>
<dbReference type="EMBL" id="BGZK01004688">
    <property type="protein sequence ID" value="GBP10349.1"/>
    <property type="molecule type" value="Genomic_DNA"/>
</dbReference>
<comment type="caution">
    <text evidence="1">The sequence shown here is derived from an EMBL/GenBank/DDBJ whole genome shotgun (WGS) entry which is preliminary data.</text>
</comment>
<name>A0A4C1T756_EUMVA</name>
<accession>A0A4C1T756</accession>
<proteinExistence type="predicted"/>
<dbReference type="AlphaFoldDB" id="A0A4C1T756"/>
<dbReference type="Proteomes" id="UP000299102">
    <property type="component" value="Unassembled WGS sequence"/>
</dbReference>
<sequence>MILMLTKRKRTQNVMQNVSSCHMAQQRKHRLEHNKRLQVRSDRPVYNAESLKTMPRIWQHLSNVNDYDSTADDIEDASDHMFADSPISDNLVLETNENNIKLVVPESIEEIDNDVYTMKSKDVDNKTSKLMNKLHHVVPKCESSRQVERVSEEELTTLRIEFVKTNFRETKT</sequence>
<evidence type="ECO:0000313" key="2">
    <source>
        <dbReference type="Proteomes" id="UP000299102"/>
    </source>
</evidence>
<keyword evidence="2" id="KW-1185">Reference proteome</keyword>
<evidence type="ECO:0000313" key="1">
    <source>
        <dbReference type="EMBL" id="GBP10349.1"/>
    </source>
</evidence>
<organism evidence="1 2">
    <name type="scientific">Eumeta variegata</name>
    <name type="common">Bagworm moth</name>
    <name type="synonym">Eumeta japonica</name>
    <dbReference type="NCBI Taxonomy" id="151549"/>
    <lineage>
        <taxon>Eukaryota</taxon>
        <taxon>Metazoa</taxon>
        <taxon>Ecdysozoa</taxon>
        <taxon>Arthropoda</taxon>
        <taxon>Hexapoda</taxon>
        <taxon>Insecta</taxon>
        <taxon>Pterygota</taxon>
        <taxon>Neoptera</taxon>
        <taxon>Endopterygota</taxon>
        <taxon>Lepidoptera</taxon>
        <taxon>Glossata</taxon>
        <taxon>Ditrysia</taxon>
        <taxon>Tineoidea</taxon>
        <taxon>Psychidae</taxon>
        <taxon>Oiketicinae</taxon>
        <taxon>Eumeta</taxon>
    </lineage>
</organism>
<reference evidence="1 2" key="1">
    <citation type="journal article" date="2019" name="Commun. Biol.">
        <title>The bagworm genome reveals a unique fibroin gene that provides high tensile strength.</title>
        <authorList>
            <person name="Kono N."/>
            <person name="Nakamura H."/>
            <person name="Ohtoshi R."/>
            <person name="Tomita M."/>
            <person name="Numata K."/>
            <person name="Arakawa K."/>
        </authorList>
    </citation>
    <scope>NUCLEOTIDE SEQUENCE [LARGE SCALE GENOMIC DNA]</scope>
</reference>
<gene>
    <name evidence="1" type="ORF">EVAR_71937_1</name>
</gene>